<feature type="compositionally biased region" description="Basic residues" evidence="1">
    <location>
        <begin position="1"/>
        <end position="10"/>
    </location>
</feature>
<name>A0A1X7CBA6_TRICW</name>
<reference evidence="3" key="1">
    <citation type="submission" date="2017-04" db="EMBL/GenBank/DDBJ databases">
        <authorList>
            <person name="Varghese N."/>
            <person name="Submissions S."/>
        </authorList>
    </citation>
    <scope>NUCLEOTIDE SEQUENCE [LARGE SCALE GENOMIC DNA]</scope>
    <source>
        <strain evidence="3">Ballard 720</strain>
    </source>
</reference>
<gene>
    <name evidence="2" type="ORF">SAMN06295900_101115</name>
</gene>
<keyword evidence="3" id="KW-1185">Reference proteome</keyword>
<evidence type="ECO:0000313" key="3">
    <source>
        <dbReference type="Proteomes" id="UP000192911"/>
    </source>
</evidence>
<evidence type="ECO:0000313" key="2">
    <source>
        <dbReference type="EMBL" id="SME93456.1"/>
    </source>
</evidence>
<proteinExistence type="predicted"/>
<protein>
    <submittedName>
        <fullName evidence="2">Uncharacterized protein</fullName>
    </submittedName>
</protein>
<dbReference type="Proteomes" id="UP000192911">
    <property type="component" value="Unassembled WGS sequence"/>
</dbReference>
<feature type="compositionally biased region" description="Basic and acidic residues" evidence="1">
    <location>
        <begin position="11"/>
        <end position="24"/>
    </location>
</feature>
<accession>A0A1X7CBA6</accession>
<dbReference type="AlphaFoldDB" id="A0A1X7CBA6"/>
<sequence length="81" mass="9425">MATIGRRRRYERAGPKARRYEAKKIPAPHRPWRKRNARTGTRADFAFFDRLLGICFKKIYCSGSPSGPFGYRHESCANFSE</sequence>
<feature type="compositionally biased region" description="Basic residues" evidence="1">
    <location>
        <begin position="26"/>
        <end position="36"/>
    </location>
</feature>
<dbReference type="EMBL" id="FXAH01000001">
    <property type="protein sequence ID" value="SME93456.1"/>
    <property type="molecule type" value="Genomic_DNA"/>
</dbReference>
<feature type="region of interest" description="Disordered" evidence="1">
    <location>
        <begin position="1"/>
        <end position="36"/>
    </location>
</feature>
<dbReference type="STRING" id="28094.SAMN06295900_101115"/>
<evidence type="ECO:0000256" key="1">
    <source>
        <dbReference type="SAM" id="MobiDB-lite"/>
    </source>
</evidence>
<organism evidence="2 3">
    <name type="scientific">Trinickia caryophylli</name>
    <name type="common">Paraburkholderia caryophylli</name>
    <dbReference type="NCBI Taxonomy" id="28094"/>
    <lineage>
        <taxon>Bacteria</taxon>
        <taxon>Pseudomonadati</taxon>
        <taxon>Pseudomonadota</taxon>
        <taxon>Betaproteobacteria</taxon>
        <taxon>Burkholderiales</taxon>
        <taxon>Burkholderiaceae</taxon>
        <taxon>Trinickia</taxon>
    </lineage>
</organism>